<feature type="domain" description="DUF6534" evidence="2">
    <location>
        <begin position="171"/>
        <end position="256"/>
    </location>
</feature>
<gene>
    <name evidence="3" type="ORF">J3R30DRAFT_3390625</name>
</gene>
<reference evidence="3" key="1">
    <citation type="submission" date="2022-08" db="EMBL/GenBank/DDBJ databases">
        <title>A Global Phylogenomic Analysis of the Shiitake Genus Lentinula.</title>
        <authorList>
            <consortium name="DOE Joint Genome Institute"/>
            <person name="Sierra-Patev S."/>
            <person name="Min B."/>
            <person name="Naranjo-Ortiz M."/>
            <person name="Looney B."/>
            <person name="Konkel Z."/>
            <person name="Slot J.C."/>
            <person name="Sakamoto Y."/>
            <person name="Steenwyk J.L."/>
            <person name="Rokas A."/>
            <person name="Carro J."/>
            <person name="Camarero S."/>
            <person name="Ferreira P."/>
            <person name="Molpeceres G."/>
            <person name="Ruiz-Duenas F.J."/>
            <person name="Serrano A."/>
            <person name="Henrissat B."/>
            <person name="Drula E."/>
            <person name="Hughes K.W."/>
            <person name="Mata J.L."/>
            <person name="Ishikawa N.K."/>
            <person name="Vargas-Isla R."/>
            <person name="Ushijima S."/>
            <person name="Smith C.A."/>
            <person name="Ahrendt S."/>
            <person name="Andreopoulos W."/>
            <person name="He G."/>
            <person name="Labutti K."/>
            <person name="Lipzen A."/>
            <person name="Ng V."/>
            <person name="Riley R."/>
            <person name="Sandor L."/>
            <person name="Barry K."/>
            <person name="Martinez A.T."/>
            <person name="Xiao Y."/>
            <person name="Gibbons J.G."/>
            <person name="Terashima K."/>
            <person name="Grigoriev I.V."/>
            <person name="Hibbett D.S."/>
        </authorList>
    </citation>
    <scope>NUCLEOTIDE SEQUENCE</scope>
    <source>
        <strain evidence="3">JLM2183</strain>
    </source>
</reference>
<feature type="transmembrane region" description="Helical" evidence="1">
    <location>
        <begin position="119"/>
        <end position="140"/>
    </location>
</feature>
<name>A0A9W8ZUS2_9AGAR</name>
<feature type="transmembrane region" description="Helical" evidence="1">
    <location>
        <begin position="12"/>
        <end position="35"/>
    </location>
</feature>
<evidence type="ECO:0000256" key="1">
    <source>
        <dbReference type="SAM" id="Phobius"/>
    </source>
</evidence>
<evidence type="ECO:0000313" key="3">
    <source>
        <dbReference type="EMBL" id="KAJ4466290.1"/>
    </source>
</evidence>
<dbReference type="OrthoDB" id="3231781at2759"/>
<feature type="transmembrane region" description="Helical" evidence="1">
    <location>
        <begin position="83"/>
        <end position="107"/>
    </location>
</feature>
<dbReference type="PANTHER" id="PTHR40465:SF1">
    <property type="entry name" value="DUF6534 DOMAIN-CONTAINING PROTEIN"/>
    <property type="match status" value="1"/>
</dbReference>
<dbReference type="InterPro" id="IPR045339">
    <property type="entry name" value="DUF6534"/>
</dbReference>
<feature type="transmembrane region" description="Helical" evidence="1">
    <location>
        <begin position="47"/>
        <end position="71"/>
    </location>
</feature>
<dbReference type="Pfam" id="PF20152">
    <property type="entry name" value="DUF6534"/>
    <property type="match status" value="1"/>
</dbReference>
<organism evidence="3 4">
    <name type="scientific">Lentinula aciculospora</name>
    <dbReference type="NCBI Taxonomy" id="153920"/>
    <lineage>
        <taxon>Eukaryota</taxon>
        <taxon>Fungi</taxon>
        <taxon>Dikarya</taxon>
        <taxon>Basidiomycota</taxon>
        <taxon>Agaricomycotina</taxon>
        <taxon>Agaricomycetes</taxon>
        <taxon>Agaricomycetidae</taxon>
        <taxon>Agaricales</taxon>
        <taxon>Marasmiineae</taxon>
        <taxon>Omphalotaceae</taxon>
        <taxon>Lentinula</taxon>
    </lineage>
</organism>
<evidence type="ECO:0000259" key="2">
    <source>
        <dbReference type="Pfam" id="PF20152"/>
    </source>
</evidence>
<proteinExistence type="predicted"/>
<dbReference type="AlphaFoldDB" id="A0A9W8ZUS2"/>
<keyword evidence="4" id="KW-1185">Reference proteome</keyword>
<dbReference type="EMBL" id="JAOTPV010000055">
    <property type="protein sequence ID" value="KAJ4466290.1"/>
    <property type="molecule type" value="Genomic_DNA"/>
</dbReference>
<feature type="transmembrane region" description="Helical" evidence="1">
    <location>
        <begin position="231"/>
        <end position="250"/>
    </location>
</feature>
<keyword evidence="1" id="KW-1133">Transmembrane helix</keyword>
<keyword evidence="1" id="KW-0812">Transmembrane</keyword>
<dbReference type="PANTHER" id="PTHR40465">
    <property type="entry name" value="CHROMOSOME 1, WHOLE GENOME SHOTGUN SEQUENCE"/>
    <property type="match status" value="1"/>
</dbReference>
<comment type="caution">
    <text evidence="3">The sequence shown here is derived from an EMBL/GenBank/DDBJ whole genome shotgun (WGS) entry which is preliminary data.</text>
</comment>
<sequence>MPDFPVAQTLGVLELGILISGVLFGVFTTQVYIYYKNFPAETLWIKAGLVGGMWLLELGHTICIFHAVYFYTVMTYGNPSAILQIPVSIGVGVAFHAIVIVMVQGYFAYRIARFGGRPYILPIILCGQLLAQLVGVLTLSYKAITIATKSLEIYNRKWGWLIECTLCIRSAVDILTSCTLVFYLWKERSQVFKKMTMIVDKLILWTIETGIVTSMLGIVLLIFYIVMPTNYVWLGLFMILPKVYSNTMLANMNSRADLRHTQSNVVMELGNTNFHLNSSRGASTKHFNIEVNTEVINTHDGLNGHSTWDGSVLPSKEVTI</sequence>
<dbReference type="Proteomes" id="UP001150266">
    <property type="component" value="Unassembled WGS sequence"/>
</dbReference>
<protein>
    <recommendedName>
        <fullName evidence="2">DUF6534 domain-containing protein</fullName>
    </recommendedName>
</protein>
<accession>A0A9W8ZUS2</accession>
<keyword evidence="1" id="KW-0472">Membrane</keyword>
<evidence type="ECO:0000313" key="4">
    <source>
        <dbReference type="Proteomes" id="UP001150266"/>
    </source>
</evidence>
<feature type="transmembrane region" description="Helical" evidence="1">
    <location>
        <begin position="160"/>
        <end position="182"/>
    </location>
</feature>
<feature type="transmembrane region" description="Helical" evidence="1">
    <location>
        <begin position="202"/>
        <end position="225"/>
    </location>
</feature>